<accession>A0A2J6NQE6</accession>
<gene>
    <name evidence="1" type="ORF">CK797_01100</name>
</gene>
<dbReference type="AlphaFoldDB" id="A0A2J6NQE6"/>
<dbReference type="OrthoDB" id="2298657at2"/>
<name>A0A2J6NQE6_9LACO</name>
<evidence type="ECO:0000313" key="2">
    <source>
        <dbReference type="Proteomes" id="UP000239920"/>
    </source>
</evidence>
<dbReference type="EMBL" id="PNFV01000001">
    <property type="protein sequence ID" value="PMB83540.1"/>
    <property type="molecule type" value="Genomic_DNA"/>
</dbReference>
<organism evidence="1 2">
    <name type="scientific">Limosilactobacillus pontis</name>
    <dbReference type="NCBI Taxonomy" id="35787"/>
    <lineage>
        <taxon>Bacteria</taxon>
        <taxon>Bacillati</taxon>
        <taxon>Bacillota</taxon>
        <taxon>Bacilli</taxon>
        <taxon>Lactobacillales</taxon>
        <taxon>Lactobacillaceae</taxon>
        <taxon>Limosilactobacillus</taxon>
    </lineage>
</organism>
<reference evidence="1 2" key="1">
    <citation type="submission" date="2017-09" db="EMBL/GenBank/DDBJ databases">
        <title>Bacterial strain isolated from the female urinary microbiota.</title>
        <authorList>
            <person name="Thomas-White K."/>
            <person name="Kumar N."/>
            <person name="Forster S."/>
            <person name="Putonti C."/>
            <person name="Lawley T."/>
            <person name="Wolfe A.J."/>
        </authorList>
    </citation>
    <scope>NUCLEOTIDE SEQUENCE [LARGE SCALE GENOMIC DNA]</scope>
    <source>
        <strain evidence="1 2">UMB0683</strain>
    </source>
</reference>
<dbReference type="Proteomes" id="UP000239920">
    <property type="component" value="Unassembled WGS sequence"/>
</dbReference>
<sequence>MFGGNTMQQVNQPTLLQRAPQILTRTIHHLMTAEPAFVPHVKLLTPQPSKQRQLFIKRAIQERWSVFCQLMPKTAEGYPVNTYGQIKALTNHRYLIRSRQTTYVVSFDQIRYIANL</sequence>
<proteinExistence type="predicted"/>
<evidence type="ECO:0000313" key="1">
    <source>
        <dbReference type="EMBL" id="PMB83540.1"/>
    </source>
</evidence>
<comment type="caution">
    <text evidence="1">The sequence shown here is derived from an EMBL/GenBank/DDBJ whole genome shotgun (WGS) entry which is preliminary data.</text>
</comment>
<protein>
    <submittedName>
        <fullName evidence="1">Uncharacterized protein</fullName>
    </submittedName>
</protein>